<organism evidence="1 2">
    <name type="scientific">Hathewaya limosa</name>
    <name type="common">Clostridium limosum</name>
    <dbReference type="NCBI Taxonomy" id="1536"/>
    <lineage>
        <taxon>Bacteria</taxon>
        <taxon>Bacillati</taxon>
        <taxon>Bacillota</taxon>
        <taxon>Clostridia</taxon>
        <taxon>Eubacteriales</taxon>
        <taxon>Clostridiaceae</taxon>
        <taxon>Hathewaya</taxon>
    </lineage>
</organism>
<keyword evidence="2" id="KW-1185">Reference proteome</keyword>
<evidence type="ECO:0000313" key="1">
    <source>
        <dbReference type="EMBL" id="MDQ0478933.1"/>
    </source>
</evidence>
<accession>A0ABU0JPD5</accession>
<dbReference type="EMBL" id="JAUSWN010000004">
    <property type="protein sequence ID" value="MDQ0478933.1"/>
    <property type="molecule type" value="Genomic_DNA"/>
</dbReference>
<protein>
    <submittedName>
        <fullName evidence="1">Uncharacterized protein</fullName>
    </submittedName>
</protein>
<gene>
    <name evidence="1" type="ORF">QOZ93_000661</name>
</gene>
<proteinExistence type="predicted"/>
<dbReference type="Gene3D" id="2.60.40.1430">
    <property type="entry name" value="Perfringolysin, domain 4"/>
    <property type="match status" value="1"/>
</dbReference>
<dbReference type="Proteomes" id="UP001224418">
    <property type="component" value="Unassembled WGS sequence"/>
</dbReference>
<sequence>MDKNLIITDNSLQNSGTTNGDNGTTTPINVGYIKVLNNGGFYCYFSLKYTIDGETFTNSTNGFPYQSKAEIRFPKEATNIELTIKMAVFIGTWQTVLTKTFPTVVQQCYMVYGSVFDPKCVVVQCPVGDNGGGNGDTNPDVPTPPSFNPCCCPCCPCCSCCPCCTPCHYCEQPFNKCCKCCKCNPMNPGSQMMNYPTSYNYNW</sequence>
<dbReference type="InterPro" id="IPR038700">
    <property type="entry name" value="Thiol_cytolys_C_sf"/>
</dbReference>
<comment type="caution">
    <text evidence="1">The sequence shown here is derived from an EMBL/GenBank/DDBJ whole genome shotgun (WGS) entry which is preliminary data.</text>
</comment>
<dbReference type="RefSeq" id="WP_307355105.1">
    <property type="nucleotide sequence ID" value="NZ_BAAACJ010000041.1"/>
</dbReference>
<reference evidence="1 2" key="1">
    <citation type="submission" date="2023-07" db="EMBL/GenBank/DDBJ databases">
        <title>Genomic Encyclopedia of Type Strains, Phase IV (KMG-IV): sequencing the most valuable type-strain genomes for metagenomic binning, comparative biology and taxonomic classification.</title>
        <authorList>
            <person name="Goeker M."/>
        </authorList>
    </citation>
    <scope>NUCLEOTIDE SEQUENCE [LARGE SCALE GENOMIC DNA]</scope>
    <source>
        <strain evidence="1 2">DSM 1400</strain>
    </source>
</reference>
<evidence type="ECO:0000313" key="2">
    <source>
        <dbReference type="Proteomes" id="UP001224418"/>
    </source>
</evidence>
<name>A0ABU0JPD5_HATLI</name>